<protein>
    <submittedName>
        <fullName evidence="2">Uncharacterized protein</fullName>
    </submittedName>
</protein>
<dbReference type="EMBL" id="UINC01042288">
    <property type="protein sequence ID" value="SVB44710.1"/>
    <property type="molecule type" value="Genomic_DNA"/>
</dbReference>
<evidence type="ECO:0000313" key="2">
    <source>
        <dbReference type="EMBL" id="SVB44710.1"/>
    </source>
</evidence>
<proteinExistence type="predicted"/>
<sequence>MNGSAQSGTPMGDERPFAWCPRPESWTDRRTPVGPGERMNIREVAGTVSQAERKSNLTPGGKTFNTNQKKIGSGYMNR</sequence>
<gene>
    <name evidence="2" type="ORF">METZ01_LOCUS197564</name>
</gene>
<reference evidence="2" key="1">
    <citation type="submission" date="2018-05" db="EMBL/GenBank/DDBJ databases">
        <authorList>
            <person name="Lanie J.A."/>
            <person name="Ng W.-L."/>
            <person name="Kazmierczak K.M."/>
            <person name="Andrzejewski T.M."/>
            <person name="Davidsen T.M."/>
            <person name="Wayne K.J."/>
            <person name="Tettelin H."/>
            <person name="Glass J.I."/>
            <person name="Rusch D."/>
            <person name="Podicherti R."/>
            <person name="Tsui H.-C.T."/>
            <person name="Winkler M.E."/>
        </authorList>
    </citation>
    <scope>NUCLEOTIDE SEQUENCE</scope>
</reference>
<organism evidence="2">
    <name type="scientific">marine metagenome</name>
    <dbReference type="NCBI Taxonomy" id="408172"/>
    <lineage>
        <taxon>unclassified sequences</taxon>
        <taxon>metagenomes</taxon>
        <taxon>ecological metagenomes</taxon>
    </lineage>
</organism>
<evidence type="ECO:0000256" key="1">
    <source>
        <dbReference type="SAM" id="MobiDB-lite"/>
    </source>
</evidence>
<accession>A0A382E1W7</accession>
<feature type="region of interest" description="Disordered" evidence="1">
    <location>
        <begin position="1"/>
        <end position="78"/>
    </location>
</feature>
<dbReference type="AlphaFoldDB" id="A0A382E1W7"/>
<name>A0A382E1W7_9ZZZZ</name>